<dbReference type="CDD" id="cd17266">
    <property type="entry name" value="RMtype1_S_Sau1132ORF3780P-TRD2-CR2_like"/>
    <property type="match status" value="1"/>
</dbReference>
<feature type="domain" description="Type I restriction modification DNA specificity" evidence="4">
    <location>
        <begin position="316"/>
        <end position="492"/>
    </location>
</feature>
<comment type="similarity">
    <text evidence="1">Belongs to the type-I restriction system S methylase family.</text>
</comment>
<gene>
    <name evidence="5" type="ORF">BSO15_05750</name>
</gene>
<comment type="caution">
    <text evidence="5">The sequence shown here is derived from an EMBL/GenBank/DDBJ whole genome shotgun (WGS) entry which is preliminary data.</text>
</comment>
<name>A0AB36INR8_HAEPA</name>
<keyword evidence="2" id="KW-0680">Restriction system</keyword>
<dbReference type="SUPFAM" id="SSF116734">
    <property type="entry name" value="DNA methylase specificity domain"/>
    <property type="match status" value="2"/>
</dbReference>
<dbReference type="InterPro" id="IPR051212">
    <property type="entry name" value="Type-I_RE_S_subunit"/>
</dbReference>
<dbReference type="PANTHER" id="PTHR43140:SF1">
    <property type="entry name" value="TYPE I RESTRICTION ENZYME ECOKI SPECIFICITY SUBUNIT"/>
    <property type="match status" value="1"/>
</dbReference>
<proteinExistence type="inferred from homology"/>
<dbReference type="Proteomes" id="UP000242412">
    <property type="component" value="Unassembled WGS sequence"/>
</dbReference>
<feature type="domain" description="Type I restriction modification DNA specificity" evidence="4">
    <location>
        <begin position="70"/>
        <end position="216"/>
    </location>
</feature>
<sequence length="497" mass="56508">MKAQQLKNAILQLAIQGKLVPQDPNDEPASVLFEKIQAEKLIAEGKIKKTKKTSNIRPLDMKADFPFEIPKNWVWGRLGDVISVSSGKNLTQKQMKGTGKYPVYGGNGITGYFDEYLVEKNTIVIGRVGYYCGSALKVISNSWVTDNALIVKYSKSLFFPDFLLYLLNQLNLKDSSVSTAQPVISAQRIYPLKFPLPPLNEQKRIVAKIEELLPFIDEYDKKEQKLTTLNQQFPEQLKKSILQAAIQGQLVAQDPNDEPASELIKRIQAEKERLISEKKIKKPKVKSEIAVRDGLPYEIINGVERCIADELPFEIPESWCWVRLGDIFEINSGLTFSKADLISKNIDSVRVLRGGNIKDSNINLLDNDLYLSKAKIKNDEYYLREFDILTPSVTSLENVGKFGLYREEGEKASFGGFVFCLRSLTKVSENNIFYIFYILQSGYIISKMKSLTRKSGQAFYNLGKENFKQILIPIPPLNEQKRIVRKIEEVFSHIQSL</sequence>
<evidence type="ECO:0000256" key="1">
    <source>
        <dbReference type="ARBA" id="ARBA00010923"/>
    </source>
</evidence>
<dbReference type="Pfam" id="PF01420">
    <property type="entry name" value="Methylase_S"/>
    <property type="match status" value="2"/>
</dbReference>
<protein>
    <recommendedName>
        <fullName evidence="4">Type I restriction modification DNA specificity domain-containing protein</fullName>
    </recommendedName>
</protein>
<dbReference type="GO" id="GO:0003677">
    <property type="term" value="F:DNA binding"/>
    <property type="evidence" value="ECO:0007669"/>
    <property type="project" value="UniProtKB-KW"/>
</dbReference>
<keyword evidence="3" id="KW-0238">DNA-binding</keyword>
<dbReference type="PANTHER" id="PTHR43140">
    <property type="entry name" value="TYPE-1 RESTRICTION ENZYME ECOKI SPECIFICITY PROTEIN"/>
    <property type="match status" value="1"/>
</dbReference>
<evidence type="ECO:0000256" key="3">
    <source>
        <dbReference type="ARBA" id="ARBA00023125"/>
    </source>
</evidence>
<organism evidence="5 6">
    <name type="scientific">Haemophilus parainfluenzae</name>
    <dbReference type="NCBI Taxonomy" id="729"/>
    <lineage>
        <taxon>Bacteria</taxon>
        <taxon>Pseudomonadati</taxon>
        <taxon>Pseudomonadota</taxon>
        <taxon>Gammaproteobacteria</taxon>
        <taxon>Pasteurellales</taxon>
        <taxon>Pasteurellaceae</taxon>
        <taxon>Haemophilus</taxon>
    </lineage>
</organism>
<dbReference type="InterPro" id="IPR044946">
    <property type="entry name" value="Restrct_endonuc_typeI_TRD_sf"/>
</dbReference>
<dbReference type="InterPro" id="IPR000055">
    <property type="entry name" value="Restrct_endonuc_typeI_TRD"/>
</dbReference>
<reference evidence="5 6" key="1">
    <citation type="submission" date="2016-11" db="EMBL/GenBank/DDBJ databases">
        <title>Simultaneous identification of Haemophilus influenzae and Haemophilus haemolyticus using TaqMan real-time PCR.</title>
        <authorList>
            <person name="Price E.P."/>
            <person name="Sarovich D.S."/>
            <person name="Harris T.M."/>
            <person name="Spargo J.C."/>
            <person name="Nosworthy E."/>
            <person name="Beissbarth J."/>
            <person name="Chang A.B."/>
            <person name="Smith-Vaughan H.C."/>
        </authorList>
    </citation>
    <scope>NUCLEOTIDE SEQUENCE [LARGE SCALE GENOMIC DNA]</scope>
    <source>
        <strain evidence="5 6">60884 B Hi-2</strain>
    </source>
</reference>
<accession>A0AB36INR8</accession>
<evidence type="ECO:0000313" key="6">
    <source>
        <dbReference type="Proteomes" id="UP000242412"/>
    </source>
</evidence>
<dbReference type="EMBL" id="MPJJ01000007">
    <property type="protein sequence ID" value="OLV27170.1"/>
    <property type="molecule type" value="Genomic_DNA"/>
</dbReference>
<dbReference type="GO" id="GO:0009307">
    <property type="term" value="P:DNA restriction-modification system"/>
    <property type="evidence" value="ECO:0007669"/>
    <property type="project" value="UniProtKB-KW"/>
</dbReference>
<evidence type="ECO:0000259" key="4">
    <source>
        <dbReference type="Pfam" id="PF01420"/>
    </source>
</evidence>
<evidence type="ECO:0000256" key="2">
    <source>
        <dbReference type="ARBA" id="ARBA00022747"/>
    </source>
</evidence>
<dbReference type="RefSeq" id="WP_075875645.1">
    <property type="nucleotide sequence ID" value="NZ_MPJJ01000007.1"/>
</dbReference>
<dbReference type="Gene3D" id="3.90.220.20">
    <property type="entry name" value="DNA methylase specificity domains"/>
    <property type="match status" value="2"/>
</dbReference>
<dbReference type="CDD" id="cd17252">
    <property type="entry name" value="RMtype1_S_EcoKI-TRD1-CR1_like"/>
    <property type="match status" value="1"/>
</dbReference>
<dbReference type="AlphaFoldDB" id="A0AB36INR8"/>
<evidence type="ECO:0000313" key="5">
    <source>
        <dbReference type="EMBL" id="OLV27170.1"/>
    </source>
</evidence>